<organism evidence="6 7">
    <name type="scientific">Mucilaginibacter hurinus</name>
    <dbReference type="NCBI Taxonomy" id="2201324"/>
    <lineage>
        <taxon>Bacteria</taxon>
        <taxon>Pseudomonadati</taxon>
        <taxon>Bacteroidota</taxon>
        <taxon>Sphingobacteriia</taxon>
        <taxon>Sphingobacteriales</taxon>
        <taxon>Sphingobacteriaceae</taxon>
        <taxon>Mucilaginibacter</taxon>
    </lineage>
</organism>
<dbReference type="InterPro" id="IPR001099">
    <property type="entry name" value="Chalcone/stilbene_synt_N"/>
</dbReference>
<dbReference type="Gene3D" id="3.40.47.10">
    <property type="match status" value="2"/>
</dbReference>
<gene>
    <name evidence="6" type="ORF">DJ568_00960</name>
</gene>
<evidence type="ECO:0000256" key="3">
    <source>
        <dbReference type="ARBA" id="ARBA00023315"/>
    </source>
</evidence>
<dbReference type="PANTHER" id="PTHR11877">
    <property type="entry name" value="HYDROXYMETHYLGLUTARYL-COA SYNTHASE"/>
    <property type="match status" value="1"/>
</dbReference>
<evidence type="ECO:0000259" key="4">
    <source>
        <dbReference type="Pfam" id="PF00195"/>
    </source>
</evidence>
<dbReference type="InterPro" id="IPR011141">
    <property type="entry name" value="Polyketide_synthase_type-III"/>
</dbReference>
<dbReference type="GO" id="GO:0030639">
    <property type="term" value="P:polyketide biosynthetic process"/>
    <property type="evidence" value="ECO:0007669"/>
    <property type="project" value="TreeGrafter"/>
</dbReference>
<dbReference type="EMBL" id="QGDC01000001">
    <property type="protein sequence ID" value="RCH56893.1"/>
    <property type="molecule type" value="Genomic_DNA"/>
</dbReference>
<keyword evidence="7" id="KW-1185">Reference proteome</keyword>
<dbReference type="OrthoDB" id="9786288at2"/>
<accession>A0A367GW37</accession>
<reference evidence="6 7" key="1">
    <citation type="submission" date="2018-05" db="EMBL/GenBank/DDBJ databases">
        <title>Mucilaginibacter hurinus sp. nov., isolated from briquette warehouse soil.</title>
        <authorList>
            <person name="Choi L."/>
        </authorList>
    </citation>
    <scope>NUCLEOTIDE SEQUENCE [LARGE SCALE GENOMIC DNA]</scope>
    <source>
        <strain evidence="6 7">ZR32</strain>
    </source>
</reference>
<evidence type="ECO:0000313" key="7">
    <source>
        <dbReference type="Proteomes" id="UP000253209"/>
    </source>
</evidence>
<dbReference type="Pfam" id="PF02797">
    <property type="entry name" value="Chal_sti_synt_C"/>
    <property type="match status" value="1"/>
</dbReference>
<dbReference type="PANTHER" id="PTHR11877:SF99">
    <property type="entry name" value="1,3,6,8-TETRAHYDROXYNAPHTHALENE SYNTHASE"/>
    <property type="match status" value="1"/>
</dbReference>
<keyword evidence="3" id="KW-0012">Acyltransferase</keyword>
<evidence type="ECO:0000256" key="2">
    <source>
        <dbReference type="ARBA" id="ARBA00022679"/>
    </source>
</evidence>
<comment type="caution">
    <text evidence="6">The sequence shown here is derived from an EMBL/GenBank/DDBJ whole genome shotgun (WGS) entry which is preliminary data.</text>
</comment>
<protein>
    <submittedName>
        <fullName evidence="6">Type III polyketide synthase</fullName>
    </submittedName>
</protein>
<evidence type="ECO:0000313" key="6">
    <source>
        <dbReference type="EMBL" id="RCH56893.1"/>
    </source>
</evidence>
<evidence type="ECO:0000259" key="5">
    <source>
        <dbReference type="Pfam" id="PF02797"/>
    </source>
</evidence>
<evidence type="ECO:0000256" key="1">
    <source>
        <dbReference type="ARBA" id="ARBA00005531"/>
    </source>
</evidence>
<feature type="domain" description="Chalcone/stilbene synthase N-terminal" evidence="4">
    <location>
        <begin position="38"/>
        <end position="174"/>
    </location>
</feature>
<sequence>MFAANFPQVDRLIYAFDNTGIQYRNFCKPLSYYAEAHTFEERNNDYIQLSLQYSVQAIEDCVLKAGVKKEDITDLFFISTSGLATPSIDALIINKMHLNQHINRSPLWGLGCGGGVSGLAKACTAAKANPNAVVLLVAVEMCSLTLIKNDYSKSNFIGSSLFSDGVAACIIKGDNHAASGSVRYVTSGSKLYYDSLDVMGWDFQDTGFKVLFSKDIPTFINERIKDDITAFLKGHNLQLSDIKNFIFHPGGKKVLDAYMNALELDQHALDNTRGVMRDYGNMSSVTVLYVLEQFLNKGFTDGYGLMLAMGPGFSSEMVLLQMTNG</sequence>
<dbReference type="InterPro" id="IPR012328">
    <property type="entry name" value="Chalcone/stilbene_synt_C"/>
</dbReference>
<proteinExistence type="inferred from homology"/>
<name>A0A367GW37_9SPHI</name>
<comment type="similarity">
    <text evidence="1">Belongs to the thiolase-like superfamily. Chalcone/stilbene synthases family.</text>
</comment>
<dbReference type="AlphaFoldDB" id="A0A367GW37"/>
<dbReference type="GO" id="GO:0016747">
    <property type="term" value="F:acyltransferase activity, transferring groups other than amino-acyl groups"/>
    <property type="evidence" value="ECO:0007669"/>
    <property type="project" value="InterPro"/>
</dbReference>
<dbReference type="Pfam" id="PF00195">
    <property type="entry name" value="Chal_sti_synt_N"/>
    <property type="match status" value="1"/>
</dbReference>
<dbReference type="CDD" id="cd00831">
    <property type="entry name" value="CHS_like"/>
    <property type="match status" value="1"/>
</dbReference>
<dbReference type="Proteomes" id="UP000253209">
    <property type="component" value="Unassembled WGS sequence"/>
</dbReference>
<keyword evidence="2" id="KW-0808">Transferase</keyword>
<dbReference type="SUPFAM" id="SSF53901">
    <property type="entry name" value="Thiolase-like"/>
    <property type="match status" value="1"/>
</dbReference>
<dbReference type="InterPro" id="IPR016039">
    <property type="entry name" value="Thiolase-like"/>
</dbReference>
<feature type="domain" description="Chalcone/stilbene synthase C-terminal" evidence="5">
    <location>
        <begin position="200"/>
        <end position="321"/>
    </location>
</feature>